<name>A0A9K3GJP4_9EUKA</name>
<protein>
    <submittedName>
        <fullName evidence="2">Uncharacterized protein</fullName>
    </submittedName>
</protein>
<accession>A0A9K3GJP4</accession>
<evidence type="ECO:0000256" key="1">
    <source>
        <dbReference type="SAM" id="Phobius"/>
    </source>
</evidence>
<dbReference type="AlphaFoldDB" id="A0A9K3GJP4"/>
<evidence type="ECO:0000313" key="3">
    <source>
        <dbReference type="Proteomes" id="UP000265618"/>
    </source>
</evidence>
<keyword evidence="1" id="KW-0812">Transmembrane</keyword>
<proteinExistence type="predicted"/>
<feature type="transmembrane region" description="Helical" evidence="1">
    <location>
        <begin position="41"/>
        <end position="65"/>
    </location>
</feature>
<keyword evidence="3" id="KW-1185">Reference proteome</keyword>
<keyword evidence="1" id="KW-0472">Membrane</keyword>
<evidence type="ECO:0000313" key="2">
    <source>
        <dbReference type="EMBL" id="GIQ84701.1"/>
    </source>
</evidence>
<dbReference type="EMBL" id="BDIP01001583">
    <property type="protein sequence ID" value="GIQ84701.1"/>
    <property type="molecule type" value="Genomic_DNA"/>
</dbReference>
<reference evidence="2 3" key="1">
    <citation type="journal article" date="2018" name="PLoS ONE">
        <title>The draft genome of Kipferlia bialata reveals reductive genome evolution in fornicate parasites.</title>
        <authorList>
            <person name="Tanifuji G."/>
            <person name="Takabayashi S."/>
            <person name="Kume K."/>
            <person name="Takagi M."/>
            <person name="Nakayama T."/>
            <person name="Kamikawa R."/>
            <person name="Inagaki Y."/>
            <person name="Hashimoto T."/>
        </authorList>
    </citation>
    <scope>NUCLEOTIDE SEQUENCE [LARGE SCALE GENOMIC DNA]</scope>
    <source>
        <strain evidence="2">NY0173</strain>
    </source>
</reference>
<keyword evidence="1" id="KW-1133">Transmembrane helix</keyword>
<sequence>MPVDPRSSARVVFGQKAGKQRVGGSRKGGSRQTQKKRVSPCCCTLIILISIILLGGAGYLVYYMLYGGGGAPVPDLTSLPLSLSLLGTGPRSLSAYLSLPCVDAAVEYSLSLSPASGEGGDVDAPLSYALIVEALPDHASLSRYDMYIEYEGLDTEAGAYTATLTCSYSDPETPSVVVSSVDISSEVTLPESEWVVNSTAGERERHDVLQSDVVSLDGGVLVLPSLLAVDVSTGDMLCVQTLDTGLFICHYVLSVADSDTGDDTVDVGVRDVALSDLYTEYSVCDMQMSVTDTTRVLSSLSSATVSSASPKEAERDIVKDGTDTLAGCNLSHSVSSLSLSLSSGDDGEDSTAHLSLSLCVSVAGSLSMSNADSAPFTGSVSGSDTDSTLTSMGVDVGGVPSTFSIVSSVTPSLEWDGLAGVVASATFGVDVCAETPQTLDTPDGVSVTGTLDIDINMSLPGLLHDMSLSMAPTLSLSGEYVDCPAYTLNGQVLEDGSDTFTVPAGTYPQTQPGPYNGLSFSLPSASNALSVTLGTDPAYLEAPVTSVSTTQLTLNGVAAFPLARKGGLLSLDVTAYPEYPGAVGSIEINVLDPILWTLDTTSVQPVTYPYSRTSYETVLSVNNALVLQFDLTSPVGLEIVLSASDESGDHTTYAVASIPAPSVPCPFYTSDTACSDAYTTYGCVWVDDTCLGGVTALYGTVSSGGVGVPGCLVSVLCDTETVPTTMLSGEAGEYAYGAEDIGVPTSSASDTACTLEVSMGGYETYTEVVSAVSLSSLPMLVDIPLDQCSEYTLSGTLFDAVTSSTLSGILYTVKRVQAVDGEWAAASGATGIYGEFSTSWVPVPGSTYTVSFEDPADSYAAYTEYLEYSGCSLSMAYTLVSSVTLDDSVTIVLSWGELNTDLDGVLTTPWGCVVGSGSGQYKQCDDEDTGSSASLDHDASGHYGIETITVADRGSGGEGGSEYIYTVSVYTGTTPLYDSDAQVVLSSGTRTVTYRPTQSTCSSNGLTWTLPVLVLD</sequence>
<gene>
    <name evidence="2" type="ORF">KIPB_006249</name>
</gene>
<organism evidence="2 3">
    <name type="scientific">Kipferlia bialata</name>
    <dbReference type="NCBI Taxonomy" id="797122"/>
    <lineage>
        <taxon>Eukaryota</taxon>
        <taxon>Metamonada</taxon>
        <taxon>Carpediemonas-like organisms</taxon>
        <taxon>Kipferlia</taxon>
    </lineage>
</organism>
<dbReference type="Proteomes" id="UP000265618">
    <property type="component" value="Unassembled WGS sequence"/>
</dbReference>
<comment type="caution">
    <text evidence="2">The sequence shown here is derived from an EMBL/GenBank/DDBJ whole genome shotgun (WGS) entry which is preliminary data.</text>
</comment>